<reference evidence="8" key="1">
    <citation type="journal article" date="2020" name="mSystems">
        <title>Genome- and Community-Level Interaction Insights into Carbon Utilization and Element Cycling Functions of Hydrothermarchaeota in Hydrothermal Sediment.</title>
        <authorList>
            <person name="Zhou Z."/>
            <person name="Liu Y."/>
            <person name="Xu W."/>
            <person name="Pan J."/>
            <person name="Luo Z.H."/>
            <person name="Li M."/>
        </authorList>
    </citation>
    <scope>NUCLEOTIDE SEQUENCE [LARGE SCALE GENOMIC DNA]</scope>
    <source>
        <strain evidence="8">SpSt-776</strain>
    </source>
</reference>
<evidence type="ECO:0000259" key="7">
    <source>
        <dbReference type="Pfam" id="PF00155"/>
    </source>
</evidence>
<dbReference type="EC" id="2.6.1.-" evidence="6"/>
<proteinExistence type="inferred from homology"/>
<dbReference type="Gene3D" id="3.40.640.10">
    <property type="entry name" value="Type I PLP-dependent aspartate aminotransferase-like (Major domain)"/>
    <property type="match status" value="1"/>
</dbReference>
<dbReference type="InterPro" id="IPR015424">
    <property type="entry name" value="PyrdxlP-dep_Trfase"/>
</dbReference>
<dbReference type="PANTHER" id="PTHR46383">
    <property type="entry name" value="ASPARTATE AMINOTRANSFERASE"/>
    <property type="match status" value="1"/>
</dbReference>
<dbReference type="GO" id="GO:0008483">
    <property type="term" value="F:transaminase activity"/>
    <property type="evidence" value="ECO:0007669"/>
    <property type="project" value="UniProtKB-KW"/>
</dbReference>
<dbReference type="FunFam" id="3.40.640.10:FF:000033">
    <property type="entry name" value="Aspartate aminotransferase"/>
    <property type="match status" value="1"/>
</dbReference>
<dbReference type="InterPro" id="IPR015421">
    <property type="entry name" value="PyrdxlP-dep_Trfase_major"/>
</dbReference>
<dbReference type="EMBL" id="DTHB01000053">
    <property type="protein sequence ID" value="HGB15390.1"/>
    <property type="molecule type" value="Genomic_DNA"/>
</dbReference>
<dbReference type="GO" id="GO:0030170">
    <property type="term" value="F:pyridoxal phosphate binding"/>
    <property type="evidence" value="ECO:0007669"/>
    <property type="project" value="InterPro"/>
</dbReference>
<comment type="caution">
    <text evidence="8">The sequence shown here is derived from an EMBL/GenBank/DDBJ whole genome shotgun (WGS) entry which is preliminary data.</text>
</comment>
<dbReference type="CDD" id="cd00609">
    <property type="entry name" value="AAT_like"/>
    <property type="match status" value="1"/>
</dbReference>
<dbReference type="InterPro" id="IPR004838">
    <property type="entry name" value="NHTrfase_class1_PyrdxlP-BS"/>
</dbReference>
<dbReference type="GO" id="GO:0006520">
    <property type="term" value="P:amino acid metabolic process"/>
    <property type="evidence" value="ECO:0007669"/>
    <property type="project" value="InterPro"/>
</dbReference>
<dbReference type="InterPro" id="IPR050596">
    <property type="entry name" value="AspAT/PAT-like"/>
</dbReference>
<evidence type="ECO:0000256" key="1">
    <source>
        <dbReference type="ARBA" id="ARBA00001933"/>
    </source>
</evidence>
<keyword evidence="5" id="KW-0663">Pyridoxal phosphate</keyword>
<evidence type="ECO:0000256" key="2">
    <source>
        <dbReference type="ARBA" id="ARBA00007441"/>
    </source>
</evidence>
<keyword evidence="3 6" id="KW-0032">Aminotransferase</keyword>
<dbReference type="PANTHER" id="PTHR46383:SF1">
    <property type="entry name" value="ASPARTATE AMINOTRANSFERASE"/>
    <property type="match status" value="1"/>
</dbReference>
<dbReference type="PRINTS" id="PR00753">
    <property type="entry name" value="ACCSYNTHASE"/>
</dbReference>
<evidence type="ECO:0000256" key="4">
    <source>
        <dbReference type="ARBA" id="ARBA00022679"/>
    </source>
</evidence>
<name>A0A7C3WIQ3_9BACT</name>
<comment type="cofactor">
    <cofactor evidence="1 6">
        <name>pyridoxal 5'-phosphate</name>
        <dbReference type="ChEBI" id="CHEBI:597326"/>
    </cofactor>
</comment>
<dbReference type="InterPro" id="IPR015422">
    <property type="entry name" value="PyrdxlP-dep_Trfase_small"/>
</dbReference>
<dbReference type="SUPFAM" id="SSF53383">
    <property type="entry name" value="PLP-dependent transferases"/>
    <property type="match status" value="1"/>
</dbReference>
<protein>
    <recommendedName>
        <fullName evidence="6">Aminotransferase</fullName>
        <ecNumber evidence="6">2.6.1.-</ecNumber>
    </recommendedName>
</protein>
<accession>A0A7C3WIQ3</accession>
<dbReference type="Gene3D" id="3.90.1150.10">
    <property type="entry name" value="Aspartate Aminotransferase, domain 1"/>
    <property type="match status" value="1"/>
</dbReference>
<evidence type="ECO:0000313" key="8">
    <source>
        <dbReference type="EMBL" id="HGB15390.1"/>
    </source>
</evidence>
<sequence>MHLARRIRQIPPSATLALNAKANGLRAQGVDVVNFGVGEPDFDTPDNIKEAAIRAIREGFTRYTPVGGIPELKEAIIARFQADLGLTYKPAEIMVSCGGKHALFNLFQVLFDSGDEVVVPAPYWVSYPPMLRLAEATPVIIRTREENGFKLTADELKECLTPKTKGLILNSPSNPTGMVYTRAELEALAEVVLAHDLIVISDDIYDKILFDGASFVNLAMLAPELKERTFVLNGVSKTYAMTGWRIGFAAGPEKAIAAAINLQSQSTSNPNSIAQKASVEALTGPQDFVAEMVREFAWRRDDIYRRLLEIPGVTSAKPGGAFYIFPNFSAYFDRLRPASGQSYSQALAEYFLEVAKVAAVPGAEFGEDSCIRLSFATSRERIATGITRIREALERLGK</sequence>
<organism evidence="8">
    <name type="scientific">Desulfobacca acetoxidans</name>
    <dbReference type="NCBI Taxonomy" id="60893"/>
    <lineage>
        <taxon>Bacteria</taxon>
        <taxon>Pseudomonadati</taxon>
        <taxon>Thermodesulfobacteriota</taxon>
        <taxon>Desulfobaccia</taxon>
        <taxon>Desulfobaccales</taxon>
        <taxon>Desulfobaccaceae</taxon>
        <taxon>Desulfobacca</taxon>
    </lineage>
</organism>
<gene>
    <name evidence="8" type="ORF">ENV62_09165</name>
</gene>
<evidence type="ECO:0000256" key="6">
    <source>
        <dbReference type="RuleBase" id="RU000481"/>
    </source>
</evidence>
<dbReference type="PROSITE" id="PS00105">
    <property type="entry name" value="AA_TRANSFER_CLASS_1"/>
    <property type="match status" value="1"/>
</dbReference>
<keyword evidence="4 6" id="KW-0808">Transferase</keyword>
<evidence type="ECO:0000256" key="5">
    <source>
        <dbReference type="ARBA" id="ARBA00022898"/>
    </source>
</evidence>
<dbReference type="AlphaFoldDB" id="A0A7C3WIQ3"/>
<feature type="domain" description="Aminotransferase class I/classII large" evidence="7">
    <location>
        <begin position="31"/>
        <end position="389"/>
    </location>
</feature>
<evidence type="ECO:0000256" key="3">
    <source>
        <dbReference type="ARBA" id="ARBA00022576"/>
    </source>
</evidence>
<dbReference type="Pfam" id="PF00155">
    <property type="entry name" value="Aminotran_1_2"/>
    <property type="match status" value="1"/>
</dbReference>
<comment type="similarity">
    <text evidence="2 6">Belongs to the class-I pyridoxal-phosphate-dependent aminotransferase family.</text>
</comment>
<dbReference type="InterPro" id="IPR004839">
    <property type="entry name" value="Aminotransferase_I/II_large"/>
</dbReference>